<dbReference type="RefSeq" id="WP_087916830.1">
    <property type="nucleotide sequence ID" value="NZ_CP021780.1"/>
</dbReference>
<dbReference type="CDD" id="cd02869">
    <property type="entry name" value="PseudoU_synth_RluA_like"/>
    <property type="match status" value="1"/>
</dbReference>
<dbReference type="InterPro" id="IPR050188">
    <property type="entry name" value="RluA_PseudoU_synthase"/>
</dbReference>
<dbReference type="Gene3D" id="3.30.2350.10">
    <property type="entry name" value="Pseudouridine synthase"/>
    <property type="match status" value="1"/>
</dbReference>
<keyword evidence="8" id="KW-1185">Reference proteome</keyword>
<protein>
    <recommendedName>
        <fullName evidence="4">RNA pseudouridylate synthase</fullName>
    </recommendedName>
    <alternativeName>
        <fullName evidence="5">RNA-uridine isomerase</fullName>
    </alternativeName>
</protein>
<proteinExistence type="inferred from homology"/>
<evidence type="ECO:0000259" key="6">
    <source>
        <dbReference type="Pfam" id="PF00849"/>
    </source>
</evidence>
<evidence type="ECO:0000313" key="7">
    <source>
        <dbReference type="EMBL" id="ASA22832.1"/>
    </source>
</evidence>
<dbReference type="KEGG" id="pdh:B9T62_19715"/>
<dbReference type="GO" id="GO:0009982">
    <property type="term" value="F:pseudouridine synthase activity"/>
    <property type="evidence" value="ECO:0007669"/>
    <property type="project" value="InterPro"/>
</dbReference>
<dbReference type="InterPro" id="IPR020103">
    <property type="entry name" value="PsdUridine_synth_cat_dom_sf"/>
</dbReference>
<dbReference type="InterPro" id="IPR006145">
    <property type="entry name" value="PsdUridine_synth_RsuA/RluA"/>
</dbReference>
<evidence type="ECO:0000313" key="8">
    <source>
        <dbReference type="Proteomes" id="UP000249890"/>
    </source>
</evidence>
<dbReference type="Pfam" id="PF00849">
    <property type="entry name" value="PseudoU_synth_2"/>
    <property type="match status" value="1"/>
</dbReference>
<evidence type="ECO:0000256" key="1">
    <source>
        <dbReference type="ARBA" id="ARBA00000073"/>
    </source>
</evidence>
<dbReference type="PANTHER" id="PTHR21600">
    <property type="entry name" value="MITOCHONDRIAL RNA PSEUDOURIDINE SYNTHASE"/>
    <property type="match status" value="1"/>
</dbReference>
<dbReference type="SUPFAM" id="SSF55120">
    <property type="entry name" value="Pseudouridine synthase"/>
    <property type="match status" value="1"/>
</dbReference>
<evidence type="ECO:0000256" key="2">
    <source>
        <dbReference type="ARBA" id="ARBA00010876"/>
    </source>
</evidence>
<dbReference type="AlphaFoldDB" id="A0A2Z2KNP8"/>
<comment type="similarity">
    <text evidence="2">Belongs to the pseudouridine synthase RluA family.</text>
</comment>
<name>A0A2Z2KNP8_9BACL</name>
<dbReference type="GO" id="GO:0001522">
    <property type="term" value="P:pseudouridine synthesis"/>
    <property type="evidence" value="ECO:0007669"/>
    <property type="project" value="InterPro"/>
</dbReference>
<evidence type="ECO:0000256" key="3">
    <source>
        <dbReference type="ARBA" id="ARBA00023235"/>
    </source>
</evidence>
<dbReference type="EMBL" id="CP021780">
    <property type="protein sequence ID" value="ASA22832.1"/>
    <property type="molecule type" value="Genomic_DNA"/>
</dbReference>
<dbReference type="GO" id="GO:0006396">
    <property type="term" value="P:RNA processing"/>
    <property type="evidence" value="ECO:0007669"/>
    <property type="project" value="UniProtKB-ARBA"/>
</dbReference>
<reference evidence="7 8" key="1">
    <citation type="submission" date="2017-06" db="EMBL/GenBank/DDBJ databases">
        <title>Complete genome sequence of Paenibacillus donghaensis KCTC 13049T isolated from East Sea sediment, South Korea.</title>
        <authorList>
            <person name="Jung B.K."/>
            <person name="Hong S.-J."/>
            <person name="Shin J.-H."/>
        </authorList>
    </citation>
    <scope>NUCLEOTIDE SEQUENCE [LARGE SCALE GENOMIC DNA]</scope>
    <source>
        <strain evidence="7 8">KCTC 13049</strain>
    </source>
</reference>
<dbReference type="GO" id="GO:0003723">
    <property type="term" value="F:RNA binding"/>
    <property type="evidence" value="ECO:0007669"/>
    <property type="project" value="InterPro"/>
</dbReference>
<dbReference type="Proteomes" id="UP000249890">
    <property type="component" value="Chromosome"/>
</dbReference>
<dbReference type="GO" id="GO:0140098">
    <property type="term" value="F:catalytic activity, acting on RNA"/>
    <property type="evidence" value="ECO:0007669"/>
    <property type="project" value="UniProtKB-ARBA"/>
</dbReference>
<sequence length="236" mass="25917">MTQPSRFEILYEDNHLLGVVKPVNVPVQEDATGDVDLLNLLKDDVKARFNKPGNVFMGLVHRLDRPVGGAMVFARTSKAASRLSESVRTHNFNKVYLTVVHGKPPAASGRLVDTLLKDSASNTVSVVRKGTPGGKEAILDYTVLGSREGFSLLKIDLLTGRSHQIRVQLSSIGCPLYGDQKYGAAVNRPGQQIALWSALVGFPHPVSKEQVELISLPPELHPWSLWPQELKKQAIR</sequence>
<dbReference type="OrthoDB" id="9773999at2"/>
<dbReference type="PANTHER" id="PTHR21600:SF83">
    <property type="entry name" value="PSEUDOURIDYLATE SYNTHASE RPUSD4, MITOCHONDRIAL"/>
    <property type="match status" value="1"/>
</dbReference>
<accession>A0A2Z2KNP8</accession>
<comment type="catalytic activity">
    <reaction evidence="1">
        <text>a uridine in RNA = a pseudouridine in RNA</text>
        <dbReference type="Rhea" id="RHEA:48348"/>
        <dbReference type="Rhea" id="RHEA-COMP:12068"/>
        <dbReference type="Rhea" id="RHEA-COMP:12069"/>
        <dbReference type="ChEBI" id="CHEBI:65314"/>
        <dbReference type="ChEBI" id="CHEBI:65315"/>
    </reaction>
</comment>
<gene>
    <name evidence="7" type="ORF">B9T62_19715</name>
</gene>
<evidence type="ECO:0000256" key="5">
    <source>
        <dbReference type="ARBA" id="ARBA00033164"/>
    </source>
</evidence>
<organism evidence="7 8">
    <name type="scientific">Paenibacillus donghaensis</name>
    <dbReference type="NCBI Taxonomy" id="414771"/>
    <lineage>
        <taxon>Bacteria</taxon>
        <taxon>Bacillati</taxon>
        <taxon>Bacillota</taxon>
        <taxon>Bacilli</taxon>
        <taxon>Bacillales</taxon>
        <taxon>Paenibacillaceae</taxon>
        <taxon>Paenibacillus</taxon>
    </lineage>
</organism>
<keyword evidence="3" id="KW-0413">Isomerase</keyword>
<evidence type="ECO:0000256" key="4">
    <source>
        <dbReference type="ARBA" id="ARBA00031870"/>
    </source>
</evidence>
<feature type="domain" description="Pseudouridine synthase RsuA/RluA-like" evidence="6">
    <location>
        <begin position="16"/>
        <end position="171"/>
    </location>
</feature>